<dbReference type="Pfam" id="PF13555">
    <property type="entry name" value="AAA_29"/>
    <property type="match status" value="1"/>
</dbReference>
<feature type="coiled-coil region" evidence="1">
    <location>
        <begin position="749"/>
        <end position="797"/>
    </location>
</feature>
<dbReference type="InterPro" id="IPR027417">
    <property type="entry name" value="P-loop_NTPase"/>
</dbReference>
<dbReference type="EMBL" id="JQSG02000001">
    <property type="protein sequence ID" value="OBS10980.1"/>
    <property type="molecule type" value="Genomic_DNA"/>
</dbReference>
<dbReference type="PANTHER" id="PTHR32182">
    <property type="entry name" value="DNA REPLICATION AND REPAIR PROTEIN RECF"/>
    <property type="match status" value="1"/>
</dbReference>
<protein>
    <submittedName>
        <fullName evidence="2">Uncharacterized protein</fullName>
    </submittedName>
</protein>
<evidence type="ECO:0000313" key="2">
    <source>
        <dbReference type="EMBL" id="OBS10980.1"/>
    </source>
</evidence>
<dbReference type="SUPFAM" id="SSF52540">
    <property type="entry name" value="P-loop containing nucleoside triphosphate hydrolases"/>
    <property type="match status" value="1"/>
</dbReference>
<gene>
    <name evidence="2" type="ORF">Thpro_020696</name>
</gene>
<dbReference type="PANTHER" id="PTHR32182:SF0">
    <property type="entry name" value="DNA REPLICATION AND REPAIR PROTEIN RECF"/>
    <property type="match status" value="1"/>
</dbReference>
<feature type="coiled-coil region" evidence="1">
    <location>
        <begin position="847"/>
        <end position="874"/>
    </location>
</feature>
<sequence>MFLKRFVFINWGNIPSIDFEFGPLNLFSGGNGSGKTTAADAIQTVMTAAHESLFQYNPGQDETTQRGRGGKRVRTLASYVLGCDDGSYARLDPTDGYVAAVFQPNEGEPAEPFTAVIGVRAWLDIAGGNTVARQDDAQYFIVPGAELALGDFVREEESGRYVVALSELQTELIRMLGKRRVERYDAKKAYLRRLYGALRGKPDSVTETEAVAAARAFSRFMAYKPVKSIDRFVAEEILEPKDLGEAIRSVSSQLKTIHGMERDASRLLASIDTLARANAHAQAYIDHWIDLNLLDYTLAQAEYGLRQQDYLRGKALQREQRAEQAELEARLATVQTQTVGVQRQLIELEAQRQGVDALRQKDEIERQSQALGEALVEGAHRLVEQDRTVAANVEATRTILRALDDPSVAETLPGPSASEAQALGRAVVETAGEMLADVHALVQRDIAGGGAGLEQRLEALLAVQRAHNRWHALWHAARESGSARDRLMNLAHAARARYGALAHQRDEKRREIERLGANLVSYPPAVERALKAIRQQCPEADPRVLCDHVEVRDARWQAAIEGYLGGARFSILVAPDHEAQAIRIVRALPGRDNRARVIQGHKAAEDAARIALDTQSIIHVLEFSHAVARHYLVASYGSVVRVESAEALRGTRRGVTDDGMASGNYSMWRCDMGDADLVFGAAARARALTAKHAELEAIEIEWHAAGDQIQQAAALLQAVDRVAVSAYGDVLRDVLATRRALDENESRLARLDLSEHQDLEQRLQALQAEYAELSTEKDRLNEHKGKLGKELEDTERQLKALDGLQNRNRETVAAREADLAAIAPVWPDFALEARLETADREARELNIEFSKQYRQELERNLHTAERRLAEAVLQHNQDCRPSDAIVYAPFSGEYGPALFQSVCEVRRELDRVHNLLRNNILVEKHAQLAELKDAFNNAFVSHLCHAIYQALNEGRRQIDLLNKELQHHRFGADREVFRFASEWVPEYRDYSRFFEEVVRTPGLGDEVTLFDAQLSERSRGIRDRLMAMLLDEDEQRAVRELERIADYRNYRRYEIYKEVAGKAPIPLSEYGTGSGGQLETPAYIIRSAAITSAFRFAEGAVHLRMVLVDEAFSKMDEARSREVIQYLAESLGLQLIFIMPTSKCGPYLDLISNEFVFAKVPSEAPRGQLSTRVLVDRKQCNRARIEALWKRHRHSVYQQAELDFMEAFGS</sequence>
<dbReference type="Pfam" id="PF13558">
    <property type="entry name" value="SbcC_Walker_B"/>
    <property type="match status" value="1"/>
</dbReference>
<dbReference type="OrthoDB" id="174137at2"/>
<organism evidence="2 3">
    <name type="scientific">Acidihalobacter prosperus</name>
    <dbReference type="NCBI Taxonomy" id="160660"/>
    <lineage>
        <taxon>Bacteria</taxon>
        <taxon>Pseudomonadati</taxon>
        <taxon>Pseudomonadota</taxon>
        <taxon>Gammaproteobacteria</taxon>
        <taxon>Chromatiales</taxon>
        <taxon>Ectothiorhodospiraceae</taxon>
        <taxon>Acidihalobacter</taxon>
    </lineage>
</organism>
<name>A0A1A6C8V4_9GAMM</name>
<dbReference type="RefSeq" id="WP_065089218.1">
    <property type="nucleotide sequence ID" value="NZ_JQSG02000001.1"/>
</dbReference>
<dbReference type="Proteomes" id="UP000029273">
    <property type="component" value="Unassembled WGS sequence"/>
</dbReference>
<accession>A0A1A6C8V4</accession>
<dbReference type="AlphaFoldDB" id="A0A1A6C8V4"/>
<keyword evidence="3" id="KW-1185">Reference proteome</keyword>
<dbReference type="Gene3D" id="3.40.50.300">
    <property type="entry name" value="P-loop containing nucleotide triphosphate hydrolases"/>
    <property type="match status" value="1"/>
</dbReference>
<evidence type="ECO:0000256" key="1">
    <source>
        <dbReference type="SAM" id="Coils"/>
    </source>
</evidence>
<proteinExistence type="predicted"/>
<keyword evidence="1" id="KW-0175">Coiled coil</keyword>
<comment type="caution">
    <text evidence="2">The sequence shown here is derived from an EMBL/GenBank/DDBJ whole genome shotgun (WGS) entry which is preliminary data.</text>
</comment>
<dbReference type="GO" id="GO:0000731">
    <property type="term" value="P:DNA synthesis involved in DNA repair"/>
    <property type="evidence" value="ECO:0007669"/>
    <property type="project" value="TreeGrafter"/>
</dbReference>
<evidence type="ECO:0000313" key="3">
    <source>
        <dbReference type="Proteomes" id="UP000029273"/>
    </source>
</evidence>
<reference evidence="2 3" key="1">
    <citation type="journal article" date="2014" name="Genome Announc.">
        <title>Draft Genome Sequence of the Iron-Oxidizing, Acidophilic, and Halotolerant 'Thiobacillus prosperus' Type Strain DSM 5130.</title>
        <authorList>
            <person name="Ossandon F.J."/>
            <person name="Cardenas J.P."/>
            <person name="Corbett M."/>
            <person name="Quatrini R."/>
            <person name="Holmes D.S."/>
            <person name="Watkin E."/>
        </authorList>
    </citation>
    <scope>NUCLEOTIDE SEQUENCE [LARGE SCALE GENOMIC DNA]</scope>
    <source>
        <strain evidence="2 3">DSM 5130</strain>
    </source>
</reference>
<dbReference type="GO" id="GO:0006302">
    <property type="term" value="P:double-strand break repair"/>
    <property type="evidence" value="ECO:0007669"/>
    <property type="project" value="TreeGrafter"/>
</dbReference>